<dbReference type="InterPro" id="IPR013780">
    <property type="entry name" value="Glyco_hydro_b"/>
</dbReference>
<dbReference type="Proteomes" id="UP000031972">
    <property type="component" value="Unassembled WGS sequence"/>
</dbReference>
<dbReference type="InterPro" id="IPR013783">
    <property type="entry name" value="Ig-like_fold"/>
</dbReference>
<protein>
    <submittedName>
        <fullName evidence="5">Dextranase</fullName>
    </submittedName>
</protein>
<dbReference type="InterPro" id="IPR054470">
    <property type="entry name" value="FIMAH_dom"/>
</dbReference>
<sequence>MKKIKQVTAMTLAAVLILSSFSFSQKSLAADEEGIIQSVTTDKAMYDPSEKAELSINLTNLNGGDLKKGIVEIRAKHLEKQVGSTIKRKFTLKEGKSKTLTINWKAPADDFKGYLIEVNVKDEADIVIDSDTVGVDVSSSWTKFPRYGYVWNFTEDVDVERRIEKLKNYHINALQYYDWKYRHHKPVADNLDVWDDWSGRPIYGDSVRSYIAEAQKANMVNMSYNMAYAAVSGYENDGVKQDWALYYSDDNPRGEGHFNFKMSDETPTGITHLYFFDMSNKGWQNYIFAETNKVFDAFEFDGWHSDTVGEWGEMKNSKGETLFVKDTYTEFLNAAKTAIGDNYLVFNPVGAQGIEKVNISDVDVLYTEMWPWDRDINGELYDSYNSLKTEIERSREESGGKSLVIPAYMSYDYGESNPGSPFNTSAVLLTGASVYAAGGSRMELGDDGNMLSNEYFPAQNLYMTDNLEKRIAKQYDFIVAYQNLLRDGQTETENAIEVVDYENNENGDPNTIWTYGKKDDNYEIIQMINLLGVSQNDWRANYGEKEKPNKICDFKVKYYYSDEVNSVWLASPDEKDGRSQALSFTKGSDESGDYIVIDVPSLEYWNMIYMSGDEPQSTDDEQDSRLNVTKLMNHFAAKRDLRKPLVKQLSNTLRQADHHLKKGSDDKAVNFLEKALDQLNRKSNNRAVTNEAREALNKAIDLVIYDWSNTNTCEDPDDQEEIPAPSGELINGGFEKGTQGWTFSGTAGHGVDNYDAYEGYKYWIWGAEEYTATVSQTVKGLENGTYTVSAMLKQNTGIPIESKMEVSGYGGDPVDKAIPHSQSYEKISVLAEVTNGELTISFKQQGPGDTNLQIDNVEIVKEQ</sequence>
<dbReference type="Pfam" id="PF22888">
    <property type="entry name" value="FIMAH"/>
    <property type="match status" value="1"/>
</dbReference>
<evidence type="ECO:0000256" key="2">
    <source>
        <dbReference type="ARBA" id="ARBA00022729"/>
    </source>
</evidence>
<reference evidence="5 6" key="1">
    <citation type="submission" date="2015-01" db="EMBL/GenBank/DDBJ databases">
        <title>Jeotgalibacillus campisalis genome sequencing.</title>
        <authorList>
            <person name="Goh K.M."/>
            <person name="Chan K.-G."/>
            <person name="Yaakop A.S."/>
            <person name="Ee R."/>
            <person name="Gan H.M."/>
            <person name="Chan C.S."/>
        </authorList>
    </citation>
    <scope>NUCLEOTIDE SEQUENCE [LARGE SCALE GENOMIC DNA]</scope>
    <source>
        <strain evidence="5 6">SF-57</strain>
    </source>
</reference>
<dbReference type="Gene3D" id="3.20.20.80">
    <property type="entry name" value="Glycosidases"/>
    <property type="match status" value="1"/>
</dbReference>
<comment type="caution">
    <text evidence="5">The sequence shown here is derived from an EMBL/GenBank/DDBJ whole genome shotgun (WGS) entry which is preliminary data.</text>
</comment>
<dbReference type="PATRIC" id="fig|220754.4.peg.2526"/>
<dbReference type="InterPro" id="IPR008979">
    <property type="entry name" value="Galactose-bd-like_sf"/>
</dbReference>
<dbReference type="Pfam" id="PF13199">
    <property type="entry name" value="Glyco_hydro_66"/>
    <property type="match status" value="1"/>
</dbReference>
<proteinExistence type="inferred from homology"/>
<dbReference type="Gene3D" id="2.60.40.10">
    <property type="entry name" value="Immunoglobulins"/>
    <property type="match status" value="1"/>
</dbReference>
<evidence type="ECO:0000259" key="4">
    <source>
        <dbReference type="Pfam" id="PF22888"/>
    </source>
</evidence>
<dbReference type="EMBL" id="JXRR01000016">
    <property type="protein sequence ID" value="KIL46812.1"/>
    <property type="molecule type" value="Genomic_DNA"/>
</dbReference>
<dbReference type="Gene3D" id="2.60.40.1180">
    <property type="entry name" value="Golgi alpha-mannosidase II"/>
    <property type="match status" value="1"/>
</dbReference>
<feature type="domain" description="FIMAH" evidence="4">
    <location>
        <begin position="629"/>
        <end position="704"/>
    </location>
</feature>
<evidence type="ECO:0000313" key="5">
    <source>
        <dbReference type="EMBL" id="KIL46812.1"/>
    </source>
</evidence>
<dbReference type="RefSeq" id="WP_052477073.1">
    <property type="nucleotide sequence ID" value="NZ_JXRR01000016.1"/>
</dbReference>
<dbReference type="AlphaFoldDB" id="A0A0C2VCY3"/>
<evidence type="ECO:0000256" key="1">
    <source>
        <dbReference type="ARBA" id="ARBA00010837"/>
    </source>
</evidence>
<keyword evidence="2 3" id="KW-0732">Signal</keyword>
<organism evidence="5 6">
    <name type="scientific">Jeotgalibacillus campisalis</name>
    <dbReference type="NCBI Taxonomy" id="220754"/>
    <lineage>
        <taxon>Bacteria</taxon>
        <taxon>Bacillati</taxon>
        <taxon>Bacillota</taxon>
        <taxon>Bacilli</taxon>
        <taxon>Bacillales</taxon>
        <taxon>Caryophanaceae</taxon>
        <taxon>Jeotgalibacillus</taxon>
    </lineage>
</organism>
<gene>
    <name evidence="5" type="ORF">KR50_25090</name>
</gene>
<name>A0A0C2VCY3_9BACL</name>
<feature type="chain" id="PRO_5002157164" evidence="3">
    <location>
        <begin position="30"/>
        <end position="863"/>
    </location>
</feature>
<dbReference type="CDD" id="cd14745">
    <property type="entry name" value="GH66"/>
    <property type="match status" value="1"/>
</dbReference>
<feature type="signal peptide" evidence="3">
    <location>
        <begin position="1"/>
        <end position="29"/>
    </location>
</feature>
<dbReference type="SUPFAM" id="SSF49785">
    <property type="entry name" value="Galactose-binding domain-like"/>
    <property type="match status" value="1"/>
</dbReference>
<dbReference type="InterPro" id="IPR025092">
    <property type="entry name" value="Glyco_hydro_66"/>
</dbReference>
<evidence type="ECO:0000256" key="3">
    <source>
        <dbReference type="SAM" id="SignalP"/>
    </source>
</evidence>
<evidence type="ECO:0000313" key="6">
    <source>
        <dbReference type="Proteomes" id="UP000031972"/>
    </source>
</evidence>
<comment type="similarity">
    <text evidence="1">Belongs to the glycosyl hydrolase 66 family.</text>
</comment>
<accession>A0A0C2VCY3</accession>
<dbReference type="Gene3D" id="2.60.120.260">
    <property type="entry name" value="Galactose-binding domain-like"/>
    <property type="match status" value="1"/>
</dbReference>
<keyword evidence="6" id="KW-1185">Reference proteome</keyword>